<protein>
    <submittedName>
        <fullName evidence="1">Uncharacterized protein</fullName>
    </submittedName>
</protein>
<accession>A0A6M3XQU9</accession>
<proteinExistence type="predicted"/>
<name>A0A6M3XQU9_9ZZZZ</name>
<sequence>MEKPKCSLCGVKHWFTEGHQWPGMANGTKPMANKVLPGMANKKDAIVSMANKEIVAPGANQEAEKQLKTSKTVSSTYKYRNQENRREYMRAYMKNVRARND</sequence>
<evidence type="ECO:0000313" key="1">
    <source>
        <dbReference type="EMBL" id="QJH99173.1"/>
    </source>
</evidence>
<dbReference type="AlphaFoldDB" id="A0A6M3XQU9"/>
<organism evidence="1">
    <name type="scientific">viral metagenome</name>
    <dbReference type="NCBI Taxonomy" id="1070528"/>
    <lineage>
        <taxon>unclassified sequences</taxon>
        <taxon>metagenomes</taxon>
        <taxon>organismal metagenomes</taxon>
    </lineage>
</organism>
<gene>
    <name evidence="1" type="ORF">TM448B01517_0007</name>
</gene>
<reference evidence="1" key="1">
    <citation type="submission" date="2020-03" db="EMBL/GenBank/DDBJ databases">
        <title>The deep terrestrial virosphere.</title>
        <authorList>
            <person name="Holmfeldt K."/>
            <person name="Nilsson E."/>
            <person name="Simone D."/>
            <person name="Lopez-Fernandez M."/>
            <person name="Wu X."/>
            <person name="de Brujin I."/>
            <person name="Lundin D."/>
            <person name="Andersson A."/>
            <person name="Bertilsson S."/>
            <person name="Dopson M."/>
        </authorList>
    </citation>
    <scope>NUCLEOTIDE SEQUENCE</scope>
    <source>
        <strain evidence="1">TM448B01517</strain>
    </source>
</reference>
<dbReference type="EMBL" id="MT144773">
    <property type="protein sequence ID" value="QJH99173.1"/>
    <property type="molecule type" value="Genomic_DNA"/>
</dbReference>